<comment type="caution">
    <text evidence="1">The sequence shown here is derived from an EMBL/GenBank/DDBJ whole genome shotgun (WGS) entry which is preliminary data.</text>
</comment>
<protein>
    <submittedName>
        <fullName evidence="1">Uncharacterized protein</fullName>
    </submittedName>
</protein>
<reference evidence="1" key="1">
    <citation type="submission" date="2020-06" db="EMBL/GenBank/DDBJ databases">
        <authorList>
            <person name="Li T."/>
            <person name="Hu X."/>
            <person name="Zhang T."/>
            <person name="Song X."/>
            <person name="Zhang H."/>
            <person name="Dai N."/>
            <person name="Sheng W."/>
            <person name="Hou X."/>
            <person name="Wei L."/>
        </authorList>
    </citation>
    <scope>NUCLEOTIDE SEQUENCE</scope>
    <source>
        <strain evidence="1">G01</strain>
        <tissue evidence="1">Leaf</tissue>
    </source>
</reference>
<gene>
    <name evidence="1" type="ORF">Sangu_0382900</name>
</gene>
<dbReference type="EMBL" id="JACGWK010000002">
    <property type="protein sequence ID" value="KAL0370648.1"/>
    <property type="molecule type" value="Genomic_DNA"/>
</dbReference>
<name>A0AAW2QS36_9LAMI</name>
<sequence length="117" mass="13124">MEHITITVLQAMPSTWRSRTALVIHTVIRRHKSCCSCFLIQYGGSTATLPSREMVGSEMAEPGSSTLEAFPVDFISTRIQVALLQEEYGPLLTWELKFLSVIRTKWLNGLSVTSMSF</sequence>
<organism evidence="1">
    <name type="scientific">Sesamum angustifolium</name>
    <dbReference type="NCBI Taxonomy" id="2727405"/>
    <lineage>
        <taxon>Eukaryota</taxon>
        <taxon>Viridiplantae</taxon>
        <taxon>Streptophyta</taxon>
        <taxon>Embryophyta</taxon>
        <taxon>Tracheophyta</taxon>
        <taxon>Spermatophyta</taxon>
        <taxon>Magnoliopsida</taxon>
        <taxon>eudicotyledons</taxon>
        <taxon>Gunneridae</taxon>
        <taxon>Pentapetalae</taxon>
        <taxon>asterids</taxon>
        <taxon>lamiids</taxon>
        <taxon>Lamiales</taxon>
        <taxon>Pedaliaceae</taxon>
        <taxon>Sesamum</taxon>
    </lineage>
</organism>
<proteinExistence type="predicted"/>
<reference evidence="1" key="2">
    <citation type="journal article" date="2024" name="Plant">
        <title>Genomic evolution and insights into agronomic trait innovations of Sesamum species.</title>
        <authorList>
            <person name="Miao H."/>
            <person name="Wang L."/>
            <person name="Qu L."/>
            <person name="Liu H."/>
            <person name="Sun Y."/>
            <person name="Le M."/>
            <person name="Wang Q."/>
            <person name="Wei S."/>
            <person name="Zheng Y."/>
            <person name="Lin W."/>
            <person name="Duan Y."/>
            <person name="Cao H."/>
            <person name="Xiong S."/>
            <person name="Wang X."/>
            <person name="Wei L."/>
            <person name="Li C."/>
            <person name="Ma Q."/>
            <person name="Ju M."/>
            <person name="Zhao R."/>
            <person name="Li G."/>
            <person name="Mu C."/>
            <person name="Tian Q."/>
            <person name="Mei H."/>
            <person name="Zhang T."/>
            <person name="Gao T."/>
            <person name="Zhang H."/>
        </authorList>
    </citation>
    <scope>NUCLEOTIDE SEQUENCE</scope>
    <source>
        <strain evidence="1">G01</strain>
    </source>
</reference>
<dbReference type="AlphaFoldDB" id="A0AAW2QS36"/>
<evidence type="ECO:0000313" key="1">
    <source>
        <dbReference type="EMBL" id="KAL0370648.1"/>
    </source>
</evidence>
<accession>A0AAW2QS36</accession>